<accession>A0A833RKA4</accession>
<sequence length="84" mass="8942">MSCSAVLCPISLAPPQGHQAFFSLALFQKQQNIDHNLVSTSVIPSLVSSIGTEKGTRIDNWMGLIKLGRGDEVVTEAVGESAMI</sequence>
<name>A0A833RKA4_9POAL</name>
<evidence type="ECO:0000313" key="2">
    <source>
        <dbReference type="EMBL" id="KAF3341817.1"/>
    </source>
</evidence>
<dbReference type="EMBL" id="SWLB01000001">
    <property type="protein sequence ID" value="KAF3341817.1"/>
    <property type="molecule type" value="Genomic_DNA"/>
</dbReference>
<protein>
    <submittedName>
        <fullName evidence="1">Uncharacterized protein</fullName>
    </submittedName>
</protein>
<reference evidence="1" key="1">
    <citation type="submission" date="2020-01" db="EMBL/GenBank/DDBJ databases">
        <title>Genome sequence of Kobresia littledalei, the first chromosome-level genome in the family Cyperaceae.</title>
        <authorList>
            <person name="Qu G."/>
        </authorList>
    </citation>
    <scope>NUCLEOTIDE SEQUENCE</scope>
    <source>
        <strain evidence="1">C.B.Clarke</strain>
        <tissue evidence="1">Leaf</tissue>
    </source>
</reference>
<dbReference type="AlphaFoldDB" id="A0A833RKA4"/>
<comment type="caution">
    <text evidence="1">The sequence shown here is derived from an EMBL/GenBank/DDBJ whole genome shotgun (WGS) entry which is preliminary data.</text>
</comment>
<organism evidence="1 3">
    <name type="scientific">Carex littledalei</name>
    <dbReference type="NCBI Taxonomy" id="544730"/>
    <lineage>
        <taxon>Eukaryota</taxon>
        <taxon>Viridiplantae</taxon>
        <taxon>Streptophyta</taxon>
        <taxon>Embryophyta</taxon>
        <taxon>Tracheophyta</taxon>
        <taxon>Spermatophyta</taxon>
        <taxon>Magnoliopsida</taxon>
        <taxon>Liliopsida</taxon>
        <taxon>Poales</taxon>
        <taxon>Cyperaceae</taxon>
        <taxon>Cyperoideae</taxon>
        <taxon>Cariceae</taxon>
        <taxon>Carex</taxon>
        <taxon>Carex subgen. Euthyceras</taxon>
    </lineage>
</organism>
<dbReference type="Proteomes" id="UP000623129">
    <property type="component" value="Unassembled WGS sequence"/>
</dbReference>
<evidence type="ECO:0000313" key="1">
    <source>
        <dbReference type="EMBL" id="KAF3337238.1"/>
    </source>
</evidence>
<proteinExistence type="predicted"/>
<dbReference type="EMBL" id="SWLB01000006">
    <property type="protein sequence ID" value="KAF3337238.1"/>
    <property type="molecule type" value="Genomic_DNA"/>
</dbReference>
<evidence type="ECO:0000313" key="3">
    <source>
        <dbReference type="Proteomes" id="UP000623129"/>
    </source>
</evidence>
<keyword evidence="3" id="KW-1185">Reference proteome</keyword>
<gene>
    <name evidence="2" type="ORF">FCM35_KLT00455</name>
    <name evidence="1" type="ORF">FCM35_KLT17825</name>
</gene>